<dbReference type="RefSeq" id="WP_004915986.1">
    <property type="nucleotide sequence ID" value="NZ_BMBO01000001.1"/>
</dbReference>
<dbReference type="AlphaFoldDB" id="A0A1X0VFT1"/>
<dbReference type="PANTHER" id="PTHR30204:SF65">
    <property type="entry name" value="HTH-TYPE TRANSCRIPTIONAL REGULATOR TNRA"/>
    <property type="match status" value="1"/>
</dbReference>
<dbReference type="PROSITE" id="PS50937">
    <property type="entry name" value="HTH_MERR_2"/>
    <property type="match status" value="1"/>
</dbReference>
<organism evidence="5 6">
    <name type="scientific">Leuconostoc pseudomesenteroides</name>
    <dbReference type="NCBI Taxonomy" id="33968"/>
    <lineage>
        <taxon>Bacteria</taxon>
        <taxon>Bacillati</taxon>
        <taxon>Bacillota</taxon>
        <taxon>Bacilli</taxon>
        <taxon>Lactobacillales</taxon>
        <taxon>Lactobacillaceae</taxon>
        <taxon>Leuconostoc</taxon>
    </lineage>
</organism>
<dbReference type="SMART" id="SM00422">
    <property type="entry name" value="HTH_MERR"/>
    <property type="match status" value="1"/>
</dbReference>
<proteinExistence type="predicted"/>
<dbReference type="Gene3D" id="1.10.1660.10">
    <property type="match status" value="1"/>
</dbReference>
<dbReference type="GO" id="GO:0003700">
    <property type="term" value="F:DNA-binding transcription factor activity"/>
    <property type="evidence" value="ECO:0007669"/>
    <property type="project" value="InterPro"/>
</dbReference>
<dbReference type="Proteomes" id="UP000192288">
    <property type="component" value="Unassembled WGS sequence"/>
</dbReference>
<evidence type="ECO:0000256" key="3">
    <source>
        <dbReference type="ARBA" id="ARBA00023125"/>
    </source>
</evidence>
<accession>A0A1X0VFT1</accession>
<dbReference type="GeneID" id="97230152"/>
<dbReference type="Pfam" id="PF13411">
    <property type="entry name" value="MerR_1"/>
    <property type="match status" value="1"/>
</dbReference>
<dbReference type="STRING" id="33968.BMS77_02475"/>
<dbReference type="InterPro" id="IPR047057">
    <property type="entry name" value="MerR_fam"/>
</dbReference>
<dbReference type="PANTHER" id="PTHR30204">
    <property type="entry name" value="REDOX-CYCLING DRUG-SENSING TRANSCRIPTIONAL ACTIVATOR SOXR"/>
    <property type="match status" value="1"/>
</dbReference>
<keyword evidence="1" id="KW-0678">Repressor</keyword>
<evidence type="ECO:0000256" key="2">
    <source>
        <dbReference type="ARBA" id="ARBA00023015"/>
    </source>
</evidence>
<evidence type="ECO:0000313" key="5">
    <source>
        <dbReference type="EMBL" id="ORI98602.1"/>
    </source>
</evidence>
<comment type="caution">
    <text evidence="5">The sequence shown here is derived from an EMBL/GenBank/DDBJ whole genome shotgun (WGS) entry which is preliminary data.</text>
</comment>
<dbReference type="InterPro" id="IPR000551">
    <property type="entry name" value="MerR-type_HTH_dom"/>
</dbReference>
<dbReference type="SUPFAM" id="SSF46955">
    <property type="entry name" value="Putative DNA-binding domain"/>
    <property type="match status" value="1"/>
</dbReference>
<name>A0A1X0VFT1_LEUPS</name>
<dbReference type="eggNOG" id="COG0789">
    <property type="taxonomic scope" value="Bacteria"/>
</dbReference>
<gene>
    <name evidence="5" type="ORF">BMR96_00940</name>
</gene>
<dbReference type="OrthoDB" id="9806513at2"/>
<dbReference type="InterPro" id="IPR009061">
    <property type="entry name" value="DNA-bd_dom_put_sf"/>
</dbReference>
<dbReference type="GO" id="GO:0003677">
    <property type="term" value="F:DNA binding"/>
    <property type="evidence" value="ECO:0007669"/>
    <property type="project" value="UniProtKB-KW"/>
</dbReference>
<evidence type="ECO:0000256" key="4">
    <source>
        <dbReference type="ARBA" id="ARBA00023163"/>
    </source>
</evidence>
<keyword evidence="3" id="KW-0238">DNA-binding</keyword>
<dbReference type="EMBL" id="MPLS01000002">
    <property type="protein sequence ID" value="ORI98602.1"/>
    <property type="molecule type" value="Genomic_DNA"/>
</dbReference>
<keyword evidence="4" id="KW-0804">Transcription</keyword>
<reference evidence="5 6" key="1">
    <citation type="journal article" date="2017" name="Front. Microbiol.">
        <title>Genomic Characterization of Dairy Associated Leuconostoc Species and Diversity of Leuconostocs in Undefined Mixed Mesophilic Starter Cultures.</title>
        <authorList>
            <person name="Frantzen C.A."/>
            <person name="Kot W."/>
            <person name="Pedersen T.B."/>
            <person name="Ardo Y.M."/>
            <person name="Broadbent J.R."/>
            <person name="Neve H."/>
            <person name="Hansen L.H."/>
            <person name="Dal Bello F."/>
            <person name="Ostlie H.M."/>
            <person name="Kleppen H.P."/>
            <person name="Vogensen F.K."/>
            <person name="Holo H."/>
        </authorList>
    </citation>
    <scope>NUCLEOTIDE SEQUENCE [LARGE SCALE GENOMIC DNA]</scope>
    <source>
        <strain evidence="5 6">LMGCF08</strain>
    </source>
</reference>
<sequence length="112" mass="13064">MSERELRRNLSILTIGTVRELTLLTDRQIRYYEQQNLITPGRGKGGQRRFSLNDVDRLLAIRDFLDSGDSIKDIQEIFAKQHRKAQEKQDSESALRRSLQKEFAQIGRFGAR</sequence>
<protein>
    <submittedName>
        <fullName evidence="5">Glutamine synthetase</fullName>
    </submittedName>
</protein>
<evidence type="ECO:0000313" key="6">
    <source>
        <dbReference type="Proteomes" id="UP000192288"/>
    </source>
</evidence>
<keyword evidence="2" id="KW-0805">Transcription regulation</keyword>
<evidence type="ECO:0000256" key="1">
    <source>
        <dbReference type="ARBA" id="ARBA00022491"/>
    </source>
</evidence>
<dbReference type="CDD" id="cd01105">
    <property type="entry name" value="HTH_GlnR-like"/>
    <property type="match status" value="1"/>
</dbReference>